<dbReference type="GO" id="GO:0008745">
    <property type="term" value="F:N-acetylmuramoyl-L-alanine amidase activity"/>
    <property type="evidence" value="ECO:0007669"/>
    <property type="project" value="UniProtKB-EC"/>
</dbReference>
<dbReference type="CDD" id="cd02696">
    <property type="entry name" value="MurNAc-LAA"/>
    <property type="match status" value="1"/>
</dbReference>
<accession>A0A191ZIX2</accession>
<comment type="subcellular location">
    <subcellularLocation>
        <location evidence="2">Periplasm</location>
    </subcellularLocation>
</comment>
<name>A0A191ZIX2_9GAMM</name>
<evidence type="ECO:0000256" key="8">
    <source>
        <dbReference type="ARBA" id="ARBA00023316"/>
    </source>
</evidence>
<evidence type="ECO:0000256" key="5">
    <source>
        <dbReference type="ARBA" id="ARBA00022729"/>
    </source>
</evidence>
<evidence type="ECO:0000256" key="6">
    <source>
        <dbReference type="ARBA" id="ARBA00022764"/>
    </source>
</evidence>
<evidence type="ECO:0000313" key="11">
    <source>
        <dbReference type="EMBL" id="ANJ67834.1"/>
    </source>
</evidence>
<dbReference type="GO" id="GO:0030288">
    <property type="term" value="C:outer membrane-bounded periplasmic space"/>
    <property type="evidence" value="ECO:0007669"/>
    <property type="project" value="TreeGrafter"/>
</dbReference>
<keyword evidence="12" id="KW-1185">Reference proteome</keyword>
<evidence type="ECO:0000256" key="4">
    <source>
        <dbReference type="ARBA" id="ARBA00011901"/>
    </source>
</evidence>
<evidence type="ECO:0000256" key="1">
    <source>
        <dbReference type="ARBA" id="ARBA00001561"/>
    </source>
</evidence>
<dbReference type="Gene3D" id="3.40.630.40">
    <property type="entry name" value="Zn-dependent exopeptidases"/>
    <property type="match status" value="1"/>
</dbReference>
<dbReference type="GO" id="GO:0009253">
    <property type="term" value="P:peptidoglycan catabolic process"/>
    <property type="evidence" value="ECO:0007669"/>
    <property type="project" value="InterPro"/>
</dbReference>
<dbReference type="KEGG" id="haz:A9404_10990"/>
<dbReference type="PANTHER" id="PTHR30404:SF0">
    <property type="entry name" value="N-ACETYLMURAMOYL-L-ALANINE AMIDASE AMIC"/>
    <property type="match status" value="1"/>
</dbReference>
<dbReference type="OrthoDB" id="9806267at2"/>
<reference evidence="11 12" key="1">
    <citation type="submission" date="2016-06" db="EMBL/GenBank/DDBJ databases">
        <title>Insight into the functional genes involving in sulfur oxidation in Pearl River water.</title>
        <authorList>
            <person name="Luo J."/>
            <person name="Tan X."/>
            <person name="Lin W."/>
        </authorList>
    </citation>
    <scope>NUCLEOTIDE SEQUENCE [LARGE SCALE GENOMIC DNA]</scope>
    <source>
        <strain evidence="11 12">LS2</strain>
    </source>
</reference>
<protein>
    <recommendedName>
        <fullName evidence="9">N-acetylmuramoyl-L-alanine amidase AmiC</fullName>
        <ecNumber evidence="4">3.5.1.28</ecNumber>
    </recommendedName>
</protein>
<keyword evidence="7" id="KW-0378">Hydrolase</keyword>
<evidence type="ECO:0000256" key="3">
    <source>
        <dbReference type="ARBA" id="ARBA00010860"/>
    </source>
</evidence>
<sequence>MFDNSSNPWDRRKFLGAVLGTSTAVFGLVAPEKVLAARVINAVQTTRQPDYTRYVFKVNGPLDYKTFSLDNPPRVVVDLTQTQMSQIEIPPAPAGSVVSDLRVGIHNGYDLRLVFDMKAAVKPRMLLLPPSDGQGYRFVVDLPHDKAATLVARDAADPDSKPRIQTQQTFRDIVIAIDPGHGGKDPGAIGRRGTKEKHIALDIGRRLQAMVAATPGLKPVMTRDSDRYIHLRGRTAIARRAKADLFVSVHSDAFRVTSARGASVFCLSQGGATSEAARWMANRENEADFVGGASIADHDQDVASVLLDLSQTKTLENSLDFGHRVLSQIGDVTDLHSKRVQQAGFVVLKSPDIPSILVESAFISNPTEEARLRTAAYQNEIARSILAGVNTYYAERAPEGTRYAML</sequence>
<dbReference type="InterPro" id="IPR021731">
    <property type="entry name" value="AMIN_dom"/>
</dbReference>
<feature type="domain" description="MurNAc-LAA" evidence="10">
    <location>
        <begin position="235"/>
        <end position="390"/>
    </location>
</feature>
<comment type="similarity">
    <text evidence="3">Belongs to the N-acetylmuramoyl-L-alanine amidase 3 family.</text>
</comment>
<dbReference type="PANTHER" id="PTHR30404">
    <property type="entry name" value="N-ACETYLMURAMOYL-L-ALANINE AMIDASE"/>
    <property type="match status" value="1"/>
</dbReference>
<gene>
    <name evidence="11" type="ORF">A9404_10990</name>
</gene>
<evidence type="ECO:0000313" key="12">
    <source>
        <dbReference type="Proteomes" id="UP000078596"/>
    </source>
</evidence>
<dbReference type="SMART" id="SM00646">
    <property type="entry name" value="Ami_3"/>
    <property type="match status" value="1"/>
</dbReference>
<evidence type="ECO:0000256" key="7">
    <source>
        <dbReference type="ARBA" id="ARBA00022801"/>
    </source>
</evidence>
<dbReference type="Pfam" id="PF01520">
    <property type="entry name" value="Amidase_3"/>
    <property type="match status" value="1"/>
</dbReference>
<dbReference type="FunFam" id="3.40.630.40:FF:000001">
    <property type="entry name" value="N-acetylmuramoyl-L-alanine amidase"/>
    <property type="match status" value="1"/>
</dbReference>
<keyword evidence="8" id="KW-0961">Cell wall biogenesis/degradation</keyword>
<dbReference type="SUPFAM" id="SSF53187">
    <property type="entry name" value="Zn-dependent exopeptidases"/>
    <property type="match status" value="1"/>
</dbReference>
<dbReference type="Proteomes" id="UP000078596">
    <property type="component" value="Chromosome"/>
</dbReference>
<dbReference type="STRING" id="1860122.A9404_10990"/>
<organism evidence="11 12">
    <name type="scientific">Halothiobacillus diazotrophicus</name>
    <dbReference type="NCBI Taxonomy" id="1860122"/>
    <lineage>
        <taxon>Bacteria</taxon>
        <taxon>Pseudomonadati</taxon>
        <taxon>Pseudomonadota</taxon>
        <taxon>Gammaproteobacteria</taxon>
        <taxon>Chromatiales</taxon>
        <taxon>Halothiobacillaceae</taxon>
        <taxon>Halothiobacillus</taxon>
    </lineage>
</organism>
<proteinExistence type="inferred from homology"/>
<evidence type="ECO:0000256" key="9">
    <source>
        <dbReference type="ARBA" id="ARBA00074581"/>
    </source>
</evidence>
<keyword evidence="5" id="KW-0732">Signal</keyword>
<evidence type="ECO:0000256" key="2">
    <source>
        <dbReference type="ARBA" id="ARBA00004418"/>
    </source>
</evidence>
<dbReference type="Pfam" id="PF11741">
    <property type="entry name" value="AMIN"/>
    <property type="match status" value="1"/>
</dbReference>
<dbReference type="InterPro" id="IPR002508">
    <property type="entry name" value="MurNAc-LAA_cat"/>
</dbReference>
<dbReference type="RefSeq" id="WP_066101495.1">
    <property type="nucleotide sequence ID" value="NZ_CP016027.1"/>
</dbReference>
<dbReference type="InterPro" id="IPR050695">
    <property type="entry name" value="N-acetylmuramoyl_amidase_3"/>
</dbReference>
<evidence type="ECO:0000259" key="10">
    <source>
        <dbReference type="SMART" id="SM00646"/>
    </source>
</evidence>
<comment type="catalytic activity">
    <reaction evidence="1">
        <text>Hydrolyzes the link between N-acetylmuramoyl residues and L-amino acid residues in certain cell-wall glycopeptides.</text>
        <dbReference type="EC" id="3.5.1.28"/>
    </reaction>
</comment>
<dbReference type="GO" id="GO:0071555">
    <property type="term" value="P:cell wall organization"/>
    <property type="evidence" value="ECO:0007669"/>
    <property type="project" value="UniProtKB-KW"/>
</dbReference>
<dbReference type="EC" id="3.5.1.28" evidence="4"/>
<dbReference type="EMBL" id="CP016027">
    <property type="protein sequence ID" value="ANJ67834.1"/>
    <property type="molecule type" value="Genomic_DNA"/>
</dbReference>
<dbReference type="Gene3D" id="2.60.40.3500">
    <property type="match status" value="1"/>
</dbReference>
<keyword evidence="6" id="KW-0574">Periplasm</keyword>
<dbReference type="AlphaFoldDB" id="A0A191ZIX2"/>